<sequence>MAGVAPAGSSQQNGSLSTIPTSGTNSSRVTALNEITPPDDLFNSITTTGGFVANFQSNMGDTVAQLEKAKKLYLETLAPGTLRSVIDARQLFVVWFTNAHPGRAVTFPLTEMDIKAFTISLCEAGFKYARIMNNIYKGLGMWQISNNHTSPGKMYPELGSTISKYLRRSIGANPLLPKEPMFKSNFEHILDVLGIDNDANLQRAIRLAELQHDKLPLELLYKC</sequence>
<evidence type="ECO:0000256" key="1">
    <source>
        <dbReference type="SAM" id="MobiDB-lite"/>
    </source>
</evidence>
<comment type="caution">
    <text evidence="2">The sequence shown here is derived from an EMBL/GenBank/DDBJ whole genome shotgun (WGS) entry which is preliminary data.</text>
</comment>
<dbReference type="AlphaFoldDB" id="A0A9W9YQ68"/>
<evidence type="ECO:0000313" key="2">
    <source>
        <dbReference type="EMBL" id="KAJ7361963.1"/>
    </source>
</evidence>
<proteinExistence type="predicted"/>
<accession>A0A9W9YQ68</accession>
<keyword evidence="3" id="KW-1185">Reference proteome</keyword>
<feature type="region of interest" description="Disordered" evidence="1">
    <location>
        <begin position="1"/>
        <end position="29"/>
    </location>
</feature>
<dbReference type="OrthoDB" id="6007793at2759"/>
<reference evidence="2" key="1">
    <citation type="submission" date="2023-01" db="EMBL/GenBank/DDBJ databases">
        <title>Genome assembly of the deep-sea coral Lophelia pertusa.</title>
        <authorList>
            <person name="Herrera S."/>
            <person name="Cordes E."/>
        </authorList>
    </citation>
    <scope>NUCLEOTIDE SEQUENCE</scope>
    <source>
        <strain evidence="2">USNM1676648</strain>
        <tissue evidence="2">Polyp</tissue>
    </source>
</reference>
<evidence type="ECO:0000313" key="3">
    <source>
        <dbReference type="Proteomes" id="UP001163046"/>
    </source>
</evidence>
<protein>
    <submittedName>
        <fullName evidence="2">Uncharacterized protein</fullName>
    </submittedName>
</protein>
<dbReference type="EMBL" id="MU827308">
    <property type="protein sequence ID" value="KAJ7361963.1"/>
    <property type="molecule type" value="Genomic_DNA"/>
</dbReference>
<feature type="compositionally biased region" description="Polar residues" evidence="1">
    <location>
        <begin position="8"/>
        <end position="29"/>
    </location>
</feature>
<organism evidence="2 3">
    <name type="scientific">Desmophyllum pertusum</name>
    <dbReference type="NCBI Taxonomy" id="174260"/>
    <lineage>
        <taxon>Eukaryota</taxon>
        <taxon>Metazoa</taxon>
        <taxon>Cnidaria</taxon>
        <taxon>Anthozoa</taxon>
        <taxon>Hexacorallia</taxon>
        <taxon>Scleractinia</taxon>
        <taxon>Caryophylliina</taxon>
        <taxon>Caryophylliidae</taxon>
        <taxon>Desmophyllum</taxon>
    </lineage>
</organism>
<gene>
    <name evidence="2" type="ORF">OS493_014613</name>
</gene>
<dbReference type="Proteomes" id="UP001163046">
    <property type="component" value="Unassembled WGS sequence"/>
</dbReference>
<name>A0A9W9YQ68_9CNID</name>